<keyword evidence="2" id="KW-0067">ATP-binding</keyword>
<dbReference type="OrthoDB" id="248923at2759"/>
<dbReference type="SMART" id="SM00220">
    <property type="entry name" value="S_TKc"/>
    <property type="match status" value="1"/>
</dbReference>
<organism evidence="5 6">
    <name type="scientific">Cucumis melo var. makuwa</name>
    <name type="common">Oriental melon</name>
    <dbReference type="NCBI Taxonomy" id="1194695"/>
    <lineage>
        <taxon>Eukaryota</taxon>
        <taxon>Viridiplantae</taxon>
        <taxon>Streptophyta</taxon>
        <taxon>Embryophyta</taxon>
        <taxon>Tracheophyta</taxon>
        <taxon>Spermatophyta</taxon>
        <taxon>Magnoliopsida</taxon>
        <taxon>eudicotyledons</taxon>
        <taxon>Gunneridae</taxon>
        <taxon>Pentapetalae</taxon>
        <taxon>rosids</taxon>
        <taxon>fabids</taxon>
        <taxon>Cucurbitales</taxon>
        <taxon>Cucurbitaceae</taxon>
        <taxon>Benincaseae</taxon>
        <taxon>Cucumis</taxon>
    </lineage>
</organism>
<dbReference type="InterPro" id="IPR017441">
    <property type="entry name" value="Protein_kinase_ATP_BS"/>
</dbReference>
<dbReference type="InterPro" id="IPR047173">
    <property type="entry name" value="STRAD_A/B-like"/>
</dbReference>
<dbReference type="GO" id="GO:0005524">
    <property type="term" value="F:ATP binding"/>
    <property type="evidence" value="ECO:0007669"/>
    <property type="project" value="UniProtKB-UniRule"/>
</dbReference>
<dbReference type="Proteomes" id="UP000321393">
    <property type="component" value="Unassembled WGS sequence"/>
</dbReference>
<evidence type="ECO:0000313" key="6">
    <source>
        <dbReference type="Proteomes" id="UP000321393"/>
    </source>
</evidence>
<dbReference type="PROSITE" id="PS50011">
    <property type="entry name" value="PROTEIN_KINASE_DOM"/>
    <property type="match status" value="1"/>
</dbReference>
<feature type="domain" description="Protein kinase" evidence="4">
    <location>
        <begin position="16"/>
        <end position="277"/>
    </location>
</feature>
<evidence type="ECO:0000256" key="1">
    <source>
        <dbReference type="ARBA" id="ARBA00008874"/>
    </source>
</evidence>
<evidence type="ECO:0000256" key="2">
    <source>
        <dbReference type="PROSITE-ProRule" id="PRU10141"/>
    </source>
</evidence>
<feature type="region of interest" description="Disordered" evidence="3">
    <location>
        <begin position="483"/>
        <end position="536"/>
    </location>
</feature>
<accession>A0A5A7UB61</accession>
<feature type="binding site" evidence="2">
    <location>
        <position position="45"/>
    </location>
    <ligand>
        <name>ATP</name>
        <dbReference type="ChEBI" id="CHEBI:30616"/>
    </ligand>
</feature>
<dbReference type="PANTHER" id="PTHR48014">
    <property type="entry name" value="SERINE/THREONINE-PROTEIN KINASE FRAY2"/>
    <property type="match status" value="1"/>
</dbReference>
<proteinExistence type="inferred from homology"/>
<comment type="similarity">
    <text evidence="1">Belongs to the protein kinase superfamily. STE Ser/Thr protein kinase family. STE20 subfamily.</text>
</comment>
<sequence>MMGGRQRTYTANSTDYKLLEEIGYGASATVFRAIYIPSNEVVAIKCLDLDRCNSNLDDIRREAQTMSLIDHPNLVRAYCSFVVERNLWVVMPFMAEGSCLHLMKTAYSDGFEEVAIGSILKETLKALEYLHRQGHIHRDVKAGNILLDSNGSVKLADFGVSACMFDTGDRQRSRNTFVGTPCWMAPEVLQPGTGYNSKADIWSFGITALELAHGHAPFSKYPPMKVLLMTIQNAPPGLDYDRDKRFSKSFKEMVAMCLVKDQTKRPTAEKLLKHSFFKNAKPPEVSLKKLFANLPPLSHRVKDLQLKDAAQLALKKMPSAEQEALSQSEYQRGVSAWNFDVEDLKAQASLVNDDMAEMKEEEENINSCSVKDAFYPRSILKNFNSCNESSQDEHGVGASGQGLSQVECLNKRGNFVESDALKAGLQEKTGKRNGTSTEAEASTSGQDIVQGKTKTQVPKGRQTQSGPLLPGIVLSHSLSERVRGSERFDSEIQPSAEKNRREARQAPSFSGPLMLPNRASANSLSAPIKPSGGFRDSIDDKSKANLVQIKGRFSVTSENLDLVKDIPLSTVSRRSSQNSPLRKSASVGDWIFDSKQSVSQPPKEASNTNVPTSILLPHLQNLFHQTSIQQDLIVNLLNSLQTADVVDATQNGKLPPLPRSSENNGSRSSFWQAETAAVERERLLLRKVSELQARMTHLTYELTAEKLKYIQLQEQFNSASGQEENEIKREENV</sequence>
<evidence type="ECO:0000259" key="4">
    <source>
        <dbReference type="PROSITE" id="PS50011"/>
    </source>
</evidence>
<evidence type="ECO:0000313" key="5">
    <source>
        <dbReference type="EMBL" id="KAA0052972.1"/>
    </source>
</evidence>
<dbReference type="FunFam" id="1.10.510.10:FF:000125">
    <property type="entry name" value="serine/threonine-protein kinase BLUS1-like isoform X2"/>
    <property type="match status" value="1"/>
</dbReference>
<feature type="compositionally biased region" description="Polar residues" evidence="3">
    <location>
        <begin position="432"/>
        <end position="466"/>
    </location>
</feature>
<protein>
    <submittedName>
        <fullName evidence="5">Serine/threonine-protein kinase dst1 isoform X1</fullName>
    </submittedName>
</protein>
<dbReference type="PROSITE" id="PS00107">
    <property type="entry name" value="PROTEIN_KINASE_ATP"/>
    <property type="match status" value="1"/>
</dbReference>
<keyword evidence="2" id="KW-0547">Nucleotide-binding</keyword>
<dbReference type="GO" id="GO:0043539">
    <property type="term" value="F:protein serine/threonine kinase activator activity"/>
    <property type="evidence" value="ECO:0007669"/>
    <property type="project" value="InterPro"/>
</dbReference>
<dbReference type="InterPro" id="IPR011009">
    <property type="entry name" value="Kinase-like_dom_sf"/>
</dbReference>
<dbReference type="CDD" id="cd06610">
    <property type="entry name" value="STKc_OSR1_SPAK"/>
    <property type="match status" value="1"/>
</dbReference>
<dbReference type="Gene3D" id="1.10.510.10">
    <property type="entry name" value="Transferase(Phosphotransferase) domain 1"/>
    <property type="match status" value="1"/>
</dbReference>
<dbReference type="PANTHER" id="PTHR48014:SF21">
    <property type="entry name" value="SERINE_THREONINE-PROTEIN KINASE FRAY2"/>
    <property type="match status" value="1"/>
</dbReference>
<reference evidence="5 6" key="1">
    <citation type="submission" date="2019-08" db="EMBL/GenBank/DDBJ databases">
        <title>Draft genome sequences of two oriental melons (Cucumis melo L. var makuwa).</title>
        <authorList>
            <person name="Kwon S.-Y."/>
        </authorList>
    </citation>
    <scope>NUCLEOTIDE SEQUENCE [LARGE SCALE GENOMIC DNA]</scope>
    <source>
        <strain evidence="6">cv. SW 3</strain>
        <tissue evidence="5">Leaf</tissue>
    </source>
</reference>
<feature type="region of interest" description="Disordered" evidence="3">
    <location>
        <begin position="424"/>
        <end position="470"/>
    </location>
</feature>
<name>A0A5A7UB61_CUCMM</name>
<dbReference type="FunFam" id="3.30.200.20:FF:000099">
    <property type="entry name" value="Serine/threonine-protein kinase BLUS1"/>
    <property type="match status" value="1"/>
</dbReference>
<gene>
    <name evidence="5" type="ORF">E6C27_scaffold344G00820</name>
</gene>
<keyword evidence="5" id="KW-0808">Transferase</keyword>
<dbReference type="Pfam" id="PF00069">
    <property type="entry name" value="Pkinase"/>
    <property type="match status" value="1"/>
</dbReference>
<dbReference type="Gene3D" id="3.30.200.20">
    <property type="entry name" value="Phosphorylase Kinase, domain 1"/>
    <property type="match status" value="1"/>
</dbReference>
<evidence type="ECO:0000256" key="3">
    <source>
        <dbReference type="SAM" id="MobiDB-lite"/>
    </source>
</evidence>
<dbReference type="STRING" id="1194695.A0A5A7UB61"/>
<dbReference type="SUPFAM" id="SSF56112">
    <property type="entry name" value="Protein kinase-like (PK-like)"/>
    <property type="match status" value="1"/>
</dbReference>
<dbReference type="InterPro" id="IPR000719">
    <property type="entry name" value="Prot_kinase_dom"/>
</dbReference>
<dbReference type="EMBL" id="SSTE01009989">
    <property type="protein sequence ID" value="KAA0052972.1"/>
    <property type="molecule type" value="Genomic_DNA"/>
</dbReference>
<comment type="caution">
    <text evidence="5">The sequence shown here is derived from an EMBL/GenBank/DDBJ whole genome shotgun (WGS) entry which is preliminary data.</text>
</comment>
<dbReference type="GO" id="GO:0004672">
    <property type="term" value="F:protein kinase activity"/>
    <property type="evidence" value="ECO:0007669"/>
    <property type="project" value="InterPro"/>
</dbReference>
<dbReference type="AlphaFoldDB" id="A0A5A7UB61"/>
<keyword evidence="5" id="KW-0418">Kinase</keyword>